<reference evidence="1" key="2">
    <citation type="journal article" date="2015" name="Data Brief">
        <title>Shoot transcriptome of the giant reed, Arundo donax.</title>
        <authorList>
            <person name="Barrero R.A."/>
            <person name="Guerrero F.D."/>
            <person name="Moolhuijzen P."/>
            <person name="Goolsby J.A."/>
            <person name="Tidwell J."/>
            <person name="Bellgard S.E."/>
            <person name="Bellgard M.I."/>
        </authorList>
    </citation>
    <scope>NUCLEOTIDE SEQUENCE</scope>
    <source>
        <tissue evidence="1">Shoot tissue taken approximately 20 cm above the soil surface</tissue>
    </source>
</reference>
<sequence>MRLRCYVQAGRGLVTVCTSAVRFLTLALHSTHATAQVLSLSPFLPIRPSLNDLIS</sequence>
<dbReference type="AlphaFoldDB" id="A0A0A8ZT47"/>
<organism evidence="1">
    <name type="scientific">Arundo donax</name>
    <name type="common">Giant reed</name>
    <name type="synonym">Donax arundinaceus</name>
    <dbReference type="NCBI Taxonomy" id="35708"/>
    <lineage>
        <taxon>Eukaryota</taxon>
        <taxon>Viridiplantae</taxon>
        <taxon>Streptophyta</taxon>
        <taxon>Embryophyta</taxon>
        <taxon>Tracheophyta</taxon>
        <taxon>Spermatophyta</taxon>
        <taxon>Magnoliopsida</taxon>
        <taxon>Liliopsida</taxon>
        <taxon>Poales</taxon>
        <taxon>Poaceae</taxon>
        <taxon>PACMAD clade</taxon>
        <taxon>Arundinoideae</taxon>
        <taxon>Arundineae</taxon>
        <taxon>Arundo</taxon>
    </lineage>
</organism>
<name>A0A0A8ZT47_ARUDO</name>
<accession>A0A0A8ZT47</accession>
<protein>
    <submittedName>
        <fullName evidence="1">Uncharacterized protein</fullName>
    </submittedName>
</protein>
<reference evidence="1" key="1">
    <citation type="submission" date="2014-09" db="EMBL/GenBank/DDBJ databases">
        <authorList>
            <person name="Magalhaes I.L.F."/>
            <person name="Oliveira U."/>
            <person name="Santos F.R."/>
            <person name="Vidigal T.H.D.A."/>
            <person name="Brescovit A.D."/>
            <person name="Santos A.J."/>
        </authorList>
    </citation>
    <scope>NUCLEOTIDE SEQUENCE</scope>
    <source>
        <tissue evidence="1">Shoot tissue taken approximately 20 cm above the soil surface</tissue>
    </source>
</reference>
<proteinExistence type="predicted"/>
<dbReference type="EMBL" id="GBRH01255924">
    <property type="protein sequence ID" value="JAD41971.1"/>
    <property type="molecule type" value="Transcribed_RNA"/>
</dbReference>
<evidence type="ECO:0000313" key="1">
    <source>
        <dbReference type="EMBL" id="JAD41971.1"/>
    </source>
</evidence>